<feature type="transmembrane region" description="Helical" evidence="1">
    <location>
        <begin position="20"/>
        <end position="39"/>
    </location>
</feature>
<gene>
    <name evidence="2" type="ORF">RchiOBHm_Chr4g0417551</name>
</gene>
<evidence type="ECO:0000256" key="1">
    <source>
        <dbReference type="SAM" id="Phobius"/>
    </source>
</evidence>
<comment type="caution">
    <text evidence="2">The sequence shown here is derived from an EMBL/GenBank/DDBJ whole genome shotgun (WGS) entry which is preliminary data.</text>
</comment>
<accession>A0A2P6QX53</accession>
<evidence type="ECO:0000313" key="2">
    <source>
        <dbReference type="EMBL" id="PRQ38763.1"/>
    </source>
</evidence>
<sequence>MTSITLLNLCNYSLKTPKSGYPFSFSFFFFLLPSSFFLPNIKVIWTPKFDFLLLLLLLLLLLIPSSSFAICFLFFFVNP</sequence>
<name>A0A2P6QX53_ROSCH</name>
<keyword evidence="3" id="KW-1185">Reference proteome</keyword>
<reference evidence="2 3" key="1">
    <citation type="journal article" date="2018" name="Nat. Genet.">
        <title>The Rosa genome provides new insights in the design of modern roses.</title>
        <authorList>
            <person name="Bendahmane M."/>
        </authorList>
    </citation>
    <scope>NUCLEOTIDE SEQUENCE [LARGE SCALE GENOMIC DNA]</scope>
    <source>
        <strain evidence="3">cv. Old Blush</strain>
    </source>
</reference>
<proteinExistence type="predicted"/>
<organism evidence="2 3">
    <name type="scientific">Rosa chinensis</name>
    <name type="common">China rose</name>
    <dbReference type="NCBI Taxonomy" id="74649"/>
    <lineage>
        <taxon>Eukaryota</taxon>
        <taxon>Viridiplantae</taxon>
        <taxon>Streptophyta</taxon>
        <taxon>Embryophyta</taxon>
        <taxon>Tracheophyta</taxon>
        <taxon>Spermatophyta</taxon>
        <taxon>Magnoliopsida</taxon>
        <taxon>eudicotyledons</taxon>
        <taxon>Gunneridae</taxon>
        <taxon>Pentapetalae</taxon>
        <taxon>rosids</taxon>
        <taxon>fabids</taxon>
        <taxon>Rosales</taxon>
        <taxon>Rosaceae</taxon>
        <taxon>Rosoideae</taxon>
        <taxon>Rosoideae incertae sedis</taxon>
        <taxon>Rosa</taxon>
    </lineage>
</organism>
<dbReference type="AlphaFoldDB" id="A0A2P6QX53"/>
<keyword evidence="1" id="KW-0812">Transmembrane</keyword>
<keyword evidence="1" id="KW-0472">Membrane</keyword>
<keyword evidence="1" id="KW-1133">Transmembrane helix</keyword>
<dbReference type="EMBL" id="PDCK01000042">
    <property type="protein sequence ID" value="PRQ38763.1"/>
    <property type="molecule type" value="Genomic_DNA"/>
</dbReference>
<protein>
    <submittedName>
        <fullName evidence="2">Uncharacterized protein</fullName>
    </submittedName>
</protein>
<evidence type="ECO:0000313" key="3">
    <source>
        <dbReference type="Proteomes" id="UP000238479"/>
    </source>
</evidence>
<dbReference type="Gramene" id="PRQ38763">
    <property type="protein sequence ID" value="PRQ38763"/>
    <property type="gene ID" value="RchiOBHm_Chr4g0417551"/>
</dbReference>
<dbReference type="Proteomes" id="UP000238479">
    <property type="component" value="Chromosome 4"/>
</dbReference>
<feature type="transmembrane region" description="Helical" evidence="1">
    <location>
        <begin position="51"/>
        <end position="77"/>
    </location>
</feature>